<dbReference type="Gene3D" id="3.30.1150.10">
    <property type="match status" value="1"/>
</dbReference>
<dbReference type="GO" id="GO:0031992">
    <property type="term" value="F:energy transducer activity"/>
    <property type="evidence" value="ECO:0007669"/>
    <property type="project" value="TreeGrafter"/>
</dbReference>
<feature type="transmembrane region" description="Helical" evidence="11">
    <location>
        <begin position="26"/>
        <end position="44"/>
    </location>
</feature>
<keyword evidence="14" id="KW-1185">Reference proteome</keyword>
<name>E6WTR0_PSEUU</name>
<keyword evidence="5" id="KW-0997">Cell inner membrane</keyword>
<gene>
    <name evidence="13" type="ordered locus">Psesu_1717</name>
</gene>
<keyword evidence="6 11" id="KW-0812">Transmembrane</keyword>
<evidence type="ECO:0000256" key="9">
    <source>
        <dbReference type="ARBA" id="ARBA00023136"/>
    </source>
</evidence>
<sequence>MGTWYESGRATPAAGHAAGTKRVSPVLLGGLAIAMIALALAFHASRDADQAGRPDMQLPASSPGGASAFGDAVVNRPPRPLAGNPVPSYPRSALRKGSEGDVVLSIIVGDDGRPVDVQVVERAGTEDPAFDRAAIEAALQWRFEPALRDGEAVPSTVRLPIEFRRN</sequence>
<dbReference type="Proteomes" id="UP000008632">
    <property type="component" value="Chromosome"/>
</dbReference>
<dbReference type="InterPro" id="IPR006260">
    <property type="entry name" value="TonB/TolA_C"/>
</dbReference>
<evidence type="ECO:0000313" key="14">
    <source>
        <dbReference type="Proteomes" id="UP000008632"/>
    </source>
</evidence>
<dbReference type="Pfam" id="PF03544">
    <property type="entry name" value="TonB_C"/>
    <property type="match status" value="1"/>
</dbReference>
<keyword evidence="9 11" id="KW-0472">Membrane</keyword>
<dbReference type="InterPro" id="IPR037682">
    <property type="entry name" value="TonB_C"/>
</dbReference>
<dbReference type="RefSeq" id="WP_013535387.1">
    <property type="nucleotide sequence ID" value="NC_014924.1"/>
</dbReference>
<evidence type="ECO:0000256" key="1">
    <source>
        <dbReference type="ARBA" id="ARBA00004383"/>
    </source>
</evidence>
<comment type="subcellular location">
    <subcellularLocation>
        <location evidence="1">Cell inner membrane</location>
        <topology evidence="1">Single-pass membrane protein</topology>
        <orientation evidence="1">Periplasmic side</orientation>
    </subcellularLocation>
</comment>
<keyword evidence="4" id="KW-1003">Cell membrane</keyword>
<dbReference type="PROSITE" id="PS52015">
    <property type="entry name" value="TONB_CTD"/>
    <property type="match status" value="1"/>
</dbReference>
<dbReference type="NCBIfam" id="TIGR01352">
    <property type="entry name" value="tonB_Cterm"/>
    <property type="match status" value="1"/>
</dbReference>
<dbReference type="PANTHER" id="PTHR33446">
    <property type="entry name" value="PROTEIN TONB-RELATED"/>
    <property type="match status" value="1"/>
</dbReference>
<dbReference type="SUPFAM" id="SSF74653">
    <property type="entry name" value="TolA/TonB C-terminal domain"/>
    <property type="match status" value="1"/>
</dbReference>
<feature type="domain" description="TonB C-terminal" evidence="12">
    <location>
        <begin position="74"/>
        <end position="166"/>
    </location>
</feature>
<dbReference type="GO" id="GO:0098797">
    <property type="term" value="C:plasma membrane protein complex"/>
    <property type="evidence" value="ECO:0007669"/>
    <property type="project" value="TreeGrafter"/>
</dbReference>
<keyword evidence="8 11" id="KW-1133">Transmembrane helix</keyword>
<dbReference type="STRING" id="743721.Psesu_1717"/>
<dbReference type="OrthoDB" id="9792439at2"/>
<dbReference type="HOGENOM" id="CLU_1601319_0_0_6"/>
<dbReference type="PANTHER" id="PTHR33446:SF2">
    <property type="entry name" value="PROTEIN TONB"/>
    <property type="match status" value="1"/>
</dbReference>
<proteinExistence type="inferred from homology"/>
<dbReference type="AlphaFoldDB" id="E6WTR0"/>
<accession>E6WTR0</accession>
<evidence type="ECO:0000256" key="7">
    <source>
        <dbReference type="ARBA" id="ARBA00022927"/>
    </source>
</evidence>
<evidence type="ECO:0000256" key="11">
    <source>
        <dbReference type="SAM" id="Phobius"/>
    </source>
</evidence>
<reference evidence="13 14" key="1">
    <citation type="submission" date="2011-01" db="EMBL/GenBank/DDBJ databases">
        <title>Complete sequence of Pseudoxanthomonas suwonensis 11-1.</title>
        <authorList>
            <consortium name="US DOE Joint Genome Institute"/>
            <person name="Lucas S."/>
            <person name="Copeland A."/>
            <person name="Lapidus A."/>
            <person name="Cheng J.-F."/>
            <person name="Goodwin L."/>
            <person name="Pitluck S."/>
            <person name="Teshima H."/>
            <person name="Detter J.C."/>
            <person name="Han C."/>
            <person name="Tapia R."/>
            <person name="Land M."/>
            <person name="Hauser L."/>
            <person name="Kyrpides N."/>
            <person name="Ivanova N."/>
            <person name="Ovchinnikova G."/>
            <person name="Siebers A.K."/>
            <person name="Allgaier M."/>
            <person name="Thelen M.P."/>
            <person name="Hugenholtz P."/>
            <person name="Gladden J."/>
            <person name="Woyke T."/>
        </authorList>
    </citation>
    <scope>NUCLEOTIDE SEQUENCE [LARGE SCALE GENOMIC DNA]</scope>
    <source>
        <strain evidence="14">11-1</strain>
    </source>
</reference>
<organism evidence="13 14">
    <name type="scientific">Pseudoxanthomonas suwonensis (strain 11-1)</name>
    <dbReference type="NCBI Taxonomy" id="743721"/>
    <lineage>
        <taxon>Bacteria</taxon>
        <taxon>Pseudomonadati</taxon>
        <taxon>Pseudomonadota</taxon>
        <taxon>Gammaproteobacteria</taxon>
        <taxon>Lysobacterales</taxon>
        <taxon>Lysobacteraceae</taxon>
        <taxon>Pseudoxanthomonas</taxon>
    </lineage>
</organism>
<dbReference type="GO" id="GO:0015031">
    <property type="term" value="P:protein transport"/>
    <property type="evidence" value="ECO:0007669"/>
    <property type="project" value="UniProtKB-KW"/>
</dbReference>
<dbReference type="eggNOG" id="COG0810">
    <property type="taxonomic scope" value="Bacteria"/>
</dbReference>
<comment type="similarity">
    <text evidence="2">Belongs to the TonB family.</text>
</comment>
<feature type="region of interest" description="Disordered" evidence="10">
    <location>
        <begin position="50"/>
        <end position="94"/>
    </location>
</feature>
<dbReference type="GO" id="GO:0055085">
    <property type="term" value="P:transmembrane transport"/>
    <property type="evidence" value="ECO:0007669"/>
    <property type="project" value="InterPro"/>
</dbReference>
<dbReference type="InterPro" id="IPR051045">
    <property type="entry name" value="TonB-dependent_transducer"/>
</dbReference>
<keyword evidence="3" id="KW-0813">Transport</keyword>
<evidence type="ECO:0000256" key="8">
    <source>
        <dbReference type="ARBA" id="ARBA00022989"/>
    </source>
</evidence>
<keyword evidence="7" id="KW-0653">Protein transport</keyword>
<evidence type="ECO:0000256" key="3">
    <source>
        <dbReference type="ARBA" id="ARBA00022448"/>
    </source>
</evidence>
<evidence type="ECO:0000256" key="2">
    <source>
        <dbReference type="ARBA" id="ARBA00006555"/>
    </source>
</evidence>
<protein>
    <submittedName>
        <fullName evidence="13">TonB family protein</fullName>
    </submittedName>
</protein>
<dbReference type="EMBL" id="CP002446">
    <property type="protein sequence ID" value="ADV27559.1"/>
    <property type="molecule type" value="Genomic_DNA"/>
</dbReference>
<evidence type="ECO:0000313" key="13">
    <source>
        <dbReference type="EMBL" id="ADV27559.1"/>
    </source>
</evidence>
<dbReference type="KEGG" id="psu:Psesu_1717"/>
<evidence type="ECO:0000256" key="5">
    <source>
        <dbReference type="ARBA" id="ARBA00022519"/>
    </source>
</evidence>
<evidence type="ECO:0000256" key="10">
    <source>
        <dbReference type="SAM" id="MobiDB-lite"/>
    </source>
</evidence>
<evidence type="ECO:0000256" key="4">
    <source>
        <dbReference type="ARBA" id="ARBA00022475"/>
    </source>
</evidence>
<evidence type="ECO:0000259" key="12">
    <source>
        <dbReference type="PROSITE" id="PS52015"/>
    </source>
</evidence>
<evidence type="ECO:0000256" key="6">
    <source>
        <dbReference type="ARBA" id="ARBA00022692"/>
    </source>
</evidence>